<evidence type="ECO:0000313" key="5">
    <source>
        <dbReference type="Proteomes" id="UP000254817"/>
    </source>
</evidence>
<dbReference type="InterPro" id="IPR036291">
    <property type="entry name" value="NAD(P)-bd_dom_sf"/>
</dbReference>
<name>A0A376MWX8_ECOLX</name>
<dbReference type="InterPro" id="IPR020904">
    <property type="entry name" value="Sc_DH/Rdtase_CS"/>
</dbReference>
<dbReference type="SUPFAM" id="SSF51735">
    <property type="entry name" value="NAD(P)-binding Rossmann-fold domains"/>
    <property type="match status" value="1"/>
</dbReference>
<dbReference type="AlphaFoldDB" id="A0A376MWX8"/>
<protein>
    <submittedName>
        <fullName evidence="4">Putative short chain dehydrogenase</fullName>
        <ecNumber evidence="4">1.-.-.-</ecNumber>
    </submittedName>
</protein>
<sequence>MHYQPTQDLLNDRIILVTGASDGIGREAAMTYARYGATVILLGRNEEKLRQVASHINEETGRQPQWFILDLLTCTSEDCQQLAQRIAVNYPRLDGVLHNAGLLGDVCPMSEQNPQVWQDVMQVNVNATFMLTQALLPLLLKSDAGSLVFTSSSVGRQGRANWGAYAASKFATEGMMQVLADEYQQRLRVNSINPGGTRTAMRASAFPTEDPQKLKTPADIMPLYLWLMGDDSRRKTGMTFDAQPGRKPGISQ</sequence>
<dbReference type="NCBIfam" id="NF006509">
    <property type="entry name" value="PRK08945.1"/>
    <property type="match status" value="1"/>
</dbReference>
<evidence type="ECO:0000313" key="4">
    <source>
        <dbReference type="EMBL" id="STG54720.1"/>
    </source>
</evidence>
<dbReference type="Pfam" id="PF00106">
    <property type="entry name" value="adh_short"/>
    <property type="match status" value="1"/>
</dbReference>
<dbReference type="GO" id="GO:0016491">
    <property type="term" value="F:oxidoreductase activity"/>
    <property type="evidence" value="ECO:0007669"/>
    <property type="project" value="UniProtKB-KW"/>
</dbReference>
<evidence type="ECO:0000259" key="3">
    <source>
        <dbReference type="SMART" id="SM00822"/>
    </source>
</evidence>
<proteinExistence type="inferred from homology"/>
<dbReference type="EC" id="1.-.-.-" evidence="4"/>
<feature type="domain" description="Ketoreductase" evidence="3">
    <location>
        <begin position="13"/>
        <end position="198"/>
    </location>
</feature>
<accession>A0A376MWX8</accession>
<dbReference type="Gene3D" id="3.40.50.720">
    <property type="entry name" value="NAD(P)-binding Rossmann-like Domain"/>
    <property type="match status" value="1"/>
</dbReference>
<organism evidence="4 5">
    <name type="scientific">Escherichia coli</name>
    <dbReference type="NCBI Taxonomy" id="562"/>
    <lineage>
        <taxon>Bacteria</taxon>
        <taxon>Pseudomonadati</taxon>
        <taxon>Pseudomonadota</taxon>
        <taxon>Gammaproteobacteria</taxon>
        <taxon>Enterobacterales</taxon>
        <taxon>Enterobacteriaceae</taxon>
        <taxon>Escherichia</taxon>
    </lineage>
</organism>
<dbReference type="SMART" id="SM00822">
    <property type="entry name" value="PKS_KR"/>
    <property type="match status" value="1"/>
</dbReference>
<dbReference type="InterPro" id="IPR057326">
    <property type="entry name" value="KR_dom"/>
</dbReference>
<dbReference type="InterPro" id="IPR049572">
    <property type="entry name" value="YciK"/>
</dbReference>
<dbReference type="PANTHER" id="PTHR42901:SF1">
    <property type="entry name" value="ALCOHOL DEHYDROGENASE"/>
    <property type="match status" value="1"/>
</dbReference>
<dbReference type="FunFam" id="3.40.50.720:FF:000250">
    <property type="entry name" value="YciK family oxidoreductase"/>
    <property type="match status" value="1"/>
</dbReference>
<dbReference type="EMBL" id="UGAW01000001">
    <property type="protein sequence ID" value="STG54720.1"/>
    <property type="molecule type" value="Genomic_DNA"/>
</dbReference>
<dbReference type="PRINTS" id="PR00081">
    <property type="entry name" value="GDHRDH"/>
</dbReference>
<comment type="similarity">
    <text evidence="1">Belongs to the short-chain dehydrogenases/reductases (SDR) family.</text>
</comment>
<reference evidence="4 5" key="1">
    <citation type="submission" date="2018-06" db="EMBL/GenBank/DDBJ databases">
        <authorList>
            <consortium name="Pathogen Informatics"/>
            <person name="Doyle S."/>
        </authorList>
    </citation>
    <scope>NUCLEOTIDE SEQUENCE [LARGE SCALE GENOMIC DNA]</scope>
    <source>
        <strain evidence="4 5">NCTC11112</strain>
    </source>
</reference>
<dbReference type="Proteomes" id="UP000254817">
    <property type="component" value="Unassembled WGS sequence"/>
</dbReference>
<evidence type="ECO:0000256" key="1">
    <source>
        <dbReference type="ARBA" id="ARBA00006484"/>
    </source>
</evidence>
<keyword evidence="2 4" id="KW-0560">Oxidoreductase</keyword>
<dbReference type="CDD" id="cd05340">
    <property type="entry name" value="Ycik_SDR_c"/>
    <property type="match status" value="1"/>
</dbReference>
<evidence type="ECO:0000256" key="2">
    <source>
        <dbReference type="ARBA" id="ARBA00023002"/>
    </source>
</evidence>
<dbReference type="PROSITE" id="PS00061">
    <property type="entry name" value="ADH_SHORT"/>
    <property type="match status" value="1"/>
</dbReference>
<dbReference type="InterPro" id="IPR002347">
    <property type="entry name" value="SDR_fam"/>
</dbReference>
<dbReference type="PANTHER" id="PTHR42901">
    <property type="entry name" value="ALCOHOL DEHYDROGENASE"/>
    <property type="match status" value="1"/>
</dbReference>
<gene>
    <name evidence="4" type="primary">yciK</name>
    <name evidence="4" type="ORF">NCTC11112_05319</name>
</gene>